<dbReference type="Pfam" id="PF07589">
    <property type="entry name" value="PEP-CTERM"/>
    <property type="match status" value="1"/>
</dbReference>
<comment type="caution">
    <text evidence="3">The sequence shown here is derived from an EMBL/GenBank/DDBJ whole genome shotgun (WGS) entry which is preliminary data.</text>
</comment>
<dbReference type="OrthoDB" id="9838593at2"/>
<dbReference type="RefSeq" id="WP_144228904.1">
    <property type="nucleotide sequence ID" value="NZ_CBCRVV010000002.1"/>
</dbReference>
<name>A0A556QPJ0_9BACT</name>
<feature type="domain" description="Ice-binding protein C-terminal" evidence="2">
    <location>
        <begin position="234"/>
        <end position="258"/>
    </location>
</feature>
<proteinExistence type="predicted"/>
<dbReference type="InterPro" id="IPR013424">
    <property type="entry name" value="Ice-binding_C"/>
</dbReference>
<gene>
    <name evidence="3" type="ORF">FPL22_04485</name>
</gene>
<dbReference type="AlphaFoldDB" id="A0A556QPJ0"/>
<organism evidence="3 4">
    <name type="scientific">Rariglobus hedericola</name>
    <dbReference type="NCBI Taxonomy" id="2597822"/>
    <lineage>
        <taxon>Bacteria</taxon>
        <taxon>Pseudomonadati</taxon>
        <taxon>Verrucomicrobiota</taxon>
        <taxon>Opitutia</taxon>
        <taxon>Opitutales</taxon>
        <taxon>Opitutaceae</taxon>
        <taxon>Rariglobus</taxon>
    </lineage>
</organism>
<evidence type="ECO:0000313" key="4">
    <source>
        <dbReference type="Proteomes" id="UP000315648"/>
    </source>
</evidence>
<protein>
    <submittedName>
        <fullName evidence="3">PEP-CTERM sorting domain-containing protein</fullName>
    </submittedName>
</protein>
<dbReference type="Proteomes" id="UP000315648">
    <property type="component" value="Unassembled WGS sequence"/>
</dbReference>
<evidence type="ECO:0000313" key="3">
    <source>
        <dbReference type="EMBL" id="TSJ78563.1"/>
    </source>
</evidence>
<dbReference type="NCBIfam" id="TIGR02595">
    <property type="entry name" value="PEP_CTERM"/>
    <property type="match status" value="1"/>
</dbReference>
<accession>A0A556QPJ0</accession>
<keyword evidence="4" id="KW-1185">Reference proteome</keyword>
<reference evidence="3 4" key="1">
    <citation type="submission" date="2019-07" db="EMBL/GenBank/DDBJ databases">
        <title>Description of 53C-WASEF.</title>
        <authorList>
            <person name="Pitt A."/>
            <person name="Hahn M.W."/>
        </authorList>
    </citation>
    <scope>NUCLEOTIDE SEQUENCE [LARGE SCALE GENOMIC DNA]</scope>
    <source>
        <strain evidence="3 4">53C-WASEF</strain>
    </source>
</reference>
<keyword evidence="1" id="KW-0732">Signal</keyword>
<sequence length="261" mass="26517">MKILLPICAGLLFGASALHADSVPLDFETANQFTNSFRVLSAGGATLTQTSNGGANDYMQSANGSGSSYVYDANGASAGISSFTVSQSTSLTISADVSFTVSNNSFGIYIINAADESQGYLAIFNVNFSSTSDQIRFSNNAVPTTAGAGSPLNNGSFANNADTGIGLLGAFNNISLTYSINGSNAPVLTMTAGSQTSSITLSGTAFTDVEVGFRMSSTASGIVGMDNLNIATSAVPEPSTYAALAGIAVLGLATLRRRGNR</sequence>
<feature type="signal peptide" evidence="1">
    <location>
        <begin position="1"/>
        <end position="20"/>
    </location>
</feature>
<dbReference type="EMBL" id="VMBG01000001">
    <property type="protein sequence ID" value="TSJ78563.1"/>
    <property type="molecule type" value="Genomic_DNA"/>
</dbReference>
<feature type="chain" id="PRO_5022195519" evidence="1">
    <location>
        <begin position="21"/>
        <end position="261"/>
    </location>
</feature>
<evidence type="ECO:0000259" key="2">
    <source>
        <dbReference type="Pfam" id="PF07589"/>
    </source>
</evidence>
<evidence type="ECO:0000256" key="1">
    <source>
        <dbReference type="SAM" id="SignalP"/>
    </source>
</evidence>